<dbReference type="Pfam" id="PF13908">
    <property type="entry name" value="Shisa_N"/>
    <property type="match status" value="1"/>
</dbReference>
<proteinExistence type="predicted"/>
<evidence type="ECO:0000313" key="5">
    <source>
        <dbReference type="Proteomes" id="UP000440578"/>
    </source>
</evidence>
<keyword evidence="1" id="KW-1133">Transmembrane helix</keyword>
<name>A0A6A4WTY1_AMPAM</name>
<feature type="transmembrane region" description="Helical" evidence="1">
    <location>
        <begin position="68"/>
        <end position="93"/>
    </location>
</feature>
<comment type="caution">
    <text evidence="4">The sequence shown here is derived from an EMBL/GenBank/DDBJ whole genome shotgun (WGS) entry which is preliminary data.</text>
</comment>
<dbReference type="AlphaFoldDB" id="A0A6A4WTY1"/>
<keyword evidence="5" id="KW-1185">Reference proteome</keyword>
<evidence type="ECO:0000259" key="2">
    <source>
        <dbReference type="Pfam" id="PF13908"/>
    </source>
</evidence>
<evidence type="ECO:0000256" key="1">
    <source>
        <dbReference type="SAM" id="Phobius"/>
    </source>
</evidence>
<gene>
    <name evidence="3" type="ORF">FJT64_011809</name>
    <name evidence="4" type="ORF">FJT64_022794</name>
</gene>
<dbReference type="OrthoDB" id="6381718at2759"/>
<sequence>MAVLLRDPFCPGYVDSIGNWNNGFACPPGEAEPLYCCGTATYRYCCPASVEGGTERGAAPVPANASSLLLILGIVFGVLVSTVLVVTALFFGWRTWRAHKKRPRTGGQLFCVAGGGTPSLYTGTFSRETSRLGSPQLGDDVLHTVDEVAVRQPYRFASPVSRPATTSFTANFGHRGESEL</sequence>
<reference evidence="4 5" key="1">
    <citation type="submission" date="2019-07" db="EMBL/GenBank/DDBJ databases">
        <title>Draft genome assembly of a fouling barnacle, Amphibalanus amphitrite (Darwin, 1854): The first reference genome for Thecostraca.</title>
        <authorList>
            <person name="Kim W."/>
        </authorList>
    </citation>
    <scope>NUCLEOTIDE SEQUENCE [LARGE SCALE GENOMIC DNA]</scope>
    <source>
        <strain evidence="4">SNU_AA5</strain>
        <tissue evidence="4">Soma without cirri and trophi</tissue>
    </source>
</reference>
<keyword evidence="1" id="KW-0812">Transmembrane</keyword>
<dbReference type="EMBL" id="VIIS01001991">
    <property type="protein sequence ID" value="KAF0289977.1"/>
    <property type="molecule type" value="Genomic_DNA"/>
</dbReference>
<evidence type="ECO:0000313" key="3">
    <source>
        <dbReference type="EMBL" id="KAF0289977.1"/>
    </source>
</evidence>
<dbReference type="EMBL" id="VIIS01000742">
    <property type="protein sequence ID" value="KAF0305541.1"/>
    <property type="molecule type" value="Genomic_DNA"/>
</dbReference>
<dbReference type="Proteomes" id="UP000440578">
    <property type="component" value="Unassembled WGS sequence"/>
</dbReference>
<protein>
    <recommendedName>
        <fullName evidence="2">Shisa N-terminal domain-containing protein</fullName>
    </recommendedName>
</protein>
<dbReference type="InterPro" id="IPR053891">
    <property type="entry name" value="Shisa_N"/>
</dbReference>
<accession>A0A6A4WTY1</accession>
<keyword evidence="1" id="KW-0472">Membrane</keyword>
<evidence type="ECO:0000313" key="4">
    <source>
        <dbReference type="EMBL" id="KAF0305541.1"/>
    </source>
</evidence>
<organism evidence="4 5">
    <name type="scientific">Amphibalanus amphitrite</name>
    <name type="common">Striped barnacle</name>
    <name type="synonym">Balanus amphitrite</name>
    <dbReference type="NCBI Taxonomy" id="1232801"/>
    <lineage>
        <taxon>Eukaryota</taxon>
        <taxon>Metazoa</taxon>
        <taxon>Ecdysozoa</taxon>
        <taxon>Arthropoda</taxon>
        <taxon>Crustacea</taxon>
        <taxon>Multicrustacea</taxon>
        <taxon>Cirripedia</taxon>
        <taxon>Thoracica</taxon>
        <taxon>Thoracicalcarea</taxon>
        <taxon>Balanomorpha</taxon>
        <taxon>Balanoidea</taxon>
        <taxon>Balanidae</taxon>
        <taxon>Amphibalaninae</taxon>
        <taxon>Amphibalanus</taxon>
    </lineage>
</organism>
<feature type="domain" description="Shisa N-terminal" evidence="2">
    <location>
        <begin position="10"/>
        <end position="48"/>
    </location>
</feature>